<protein>
    <submittedName>
        <fullName evidence="1">Uncharacterized protein</fullName>
    </submittedName>
</protein>
<keyword evidence="2" id="KW-1185">Reference proteome</keyword>
<evidence type="ECO:0000313" key="2">
    <source>
        <dbReference type="Proteomes" id="UP000799118"/>
    </source>
</evidence>
<accession>A0A6A4HGC9</accession>
<organism evidence="1 2">
    <name type="scientific">Gymnopus androsaceus JB14</name>
    <dbReference type="NCBI Taxonomy" id="1447944"/>
    <lineage>
        <taxon>Eukaryota</taxon>
        <taxon>Fungi</taxon>
        <taxon>Dikarya</taxon>
        <taxon>Basidiomycota</taxon>
        <taxon>Agaricomycotina</taxon>
        <taxon>Agaricomycetes</taxon>
        <taxon>Agaricomycetidae</taxon>
        <taxon>Agaricales</taxon>
        <taxon>Marasmiineae</taxon>
        <taxon>Omphalotaceae</taxon>
        <taxon>Gymnopus</taxon>
    </lineage>
</organism>
<sequence length="191" mass="20952">MNVSRSNCRPEPLVRCNSRSFGRNLLLESNVRRNAVDNVSVIAGDNAKELEMEATEAMDATDDAAWRALEGCEPGVPLVISTILNTFSVAETCCSRHLSWISSTPTSNRDSSSSGNFDRIKNCSTSSSDVHRFSYPPSLSLTCIFSMVSTGRVNLVSRSFGTSLDRSPFLSLPIKIRRRRSVERVTGGPDE</sequence>
<reference evidence="1" key="1">
    <citation type="journal article" date="2019" name="Environ. Microbiol.">
        <title>Fungal ecological strategies reflected in gene transcription - a case study of two litter decomposers.</title>
        <authorList>
            <person name="Barbi F."/>
            <person name="Kohler A."/>
            <person name="Barry K."/>
            <person name="Baskaran P."/>
            <person name="Daum C."/>
            <person name="Fauchery L."/>
            <person name="Ihrmark K."/>
            <person name="Kuo A."/>
            <person name="LaButti K."/>
            <person name="Lipzen A."/>
            <person name="Morin E."/>
            <person name="Grigoriev I.V."/>
            <person name="Henrissat B."/>
            <person name="Lindahl B."/>
            <person name="Martin F."/>
        </authorList>
    </citation>
    <scope>NUCLEOTIDE SEQUENCE</scope>
    <source>
        <strain evidence="1">JB14</strain>
    </source>
</reference>
<proteinExistence type="predicted"/>
<name>A0A6A4HGC9_9AGAR</name>
<evidence type="ECO:0000313" key="1">
    <source>
        <dbReference type="EMBL" id="KAE9397549.1"/>
    </source>
</evidence>
<dbReference type="AlphaFoldDB" id="A0A6A4HGC9"/>
<dbReference type="EMBL" id="ML769495">
    <property type="protein sequence ID" value="KAE9397549.1"/>
    <property type="molecule type" value="Genomic_DNA"/>
</dbReference>
<dbReference type="Proteomes" id="UP000799118">
    <property type="component" value="Unassembled WGS sequence"/>
</dbReference>
<gene>
    <name evidence="1" type="ORF">BT96DRAFT_68154</name>
</gene>